<keyword evidence="2" id="KW-1185">Reference proteome</keyword>
<name>A0AAD6DQP7_9EURO</name>
<accession>A0AAD6DQP7</accession>
<protein>
    <submittedName>
        <fullName evidence="1">Uncharacterized protein</fullName>
    </submittedName>
</protein>
<evidence type="ECO:0000313" key="1">
    <source>
        <dbReference type="EMBL" id="KAJ5590797.1"/>
    </source>
</evidence>
<comment type="caution">
    <text evidence="1">The sequence shown here is derived from an EMBL/GenBank/DDBJ whole genome shotgun (WGS) entry which is preliminary data.</text>
</comment>
<reference evidence="1 2" key="1">
    <citation type="journal article" date="2023" name="IMA Fungus">
        <title>Comparative genomic study of the Penicillium genus elucidates a diverse pangenome and 15 lateral gene transfer events.</title>
        <authorList>
            <person name="Petersen C."/>
            <person name="Sorensen T."/>
            <person name="Nielsen M.R."/>
            <person name="Sondergaard T.E."/>
            <person name="Sorensen J.L."/>
            <person name="Fitzpatrick D.A."/>
            <person name="Frisvad J.C."/>
            <person name="Nielsen K.L."/>
        </authorList>
    </citation>
    <scope>NUCLEOTIDE SEQUENCE [LARGE SCALE GENOMIC DNA]</scope>
    <source>
        <strain evidence="1 2">IBT 29057</strain>
    </source>
</reference>
<dbReference type="Proteomes" id="UP001216150">
    <property type="component" value="Unassembled WGS sequence"/>
</dbReference>
<evidence type="ECO:0000313" key="2">
    <source>
        <dbReference type="Proteomes" id="UP001216150"/>
    </source>
</evidence>
<proteinExistence type="predicted"/>
<dbReference type="AlphaFoldDB" id="A0AAD6DQP7"/>
<organism evidence="1 2">
    <name type="scientific">Penicillium hetheringtonii</name>
    <dbReference type="NCBI Taxonomy" id="911720"/>
    <lineage>
        <taxon>Eukaryota</taxon>
        <taxon>Fungi</taxon>
        <taxon>Dikarya</taxon>
        <taxon>Ascomycota</taxon>
        <taxon>Pezizomycotina</taxon>
        <taxon>Eurotiomycetes</taxon>
        <taxon>Eurotiomycetidae</taxon>
        <taxon>Eurotiales</taxon>
        <taxon>Aspergillaceae</taxon>
        <taxon>Penicillium</taxon>
    </lineage>
</organism>
<sequence>MLLSEPTLGQYGITSRVFAQLAFEQPSLIARITVQLSWLLKNYQYLRPGWILTLSSEDLIARKWKHIGADFHKFGKGKETPRATLHGSVQIISLYMRNYNS</sequence>
<gene>
    <name evidence="1" type="ORF">N7450_004769</name>
</gene>
<dbReference type="EMBL" id="JAQJAC010000003">
    <property type="protein sequence ID" value="KAJ5590797.1"/>
    <property type="molecule type" value="Genomic_DNA"/>
</dbReference>